<comment type="caution">
    <text evidence="2">The sequence shown here is derived from an EMBL/GenBank/DDBJ whole genome shotgun (WGS) entry which is preliminary data.</text>
</comment>
<accession>A0A8H5UQY9</accession>
<name>A0A8H5UQY9_GIBSU</name>
<organism evidence="2 3">
    <name type="scientific">Gibberella subglutinans</name>
    <name type="common">Fusarium subglutinans</name>
    <dbReference type="NCBI Taxonomy" id="42677"/>
    <lineage>
        <taxon>Eukaryota</taxon>
        <taxon>Fungi</taxon>
        <taxon>Dikarya</taxon>
        <taxon>Ascomycota</taxon>
        <taxon>Pezizomycotina</taxon>
        <taxon>Sordariomycetes</taxon>
        <taxon>Hypocreomycetidae</taxon>
        <taxon>Hypocreales</taxon>
        <taxon>Nectriaceae</taxon>
        <taxon>Fusarium</taxon>
        <taxon>Fusarium fujikuroi species complex</taxon>
    </lineage>
</organism>
<dbReference type="OrthoDB" id="5039969at2759"/>
<feature type="region of interest" description="Disordered" evidence="1">
    <location>
        <begin position="20"/>
        <end position="39"/>
    </location>
</feature>
<dbReference type="GeneID" id="59322684"/>
<dbReference type="Proteomes" id="UP000547976">
    <property type="component" value="Unassembled WGS sequence"/>
</dbReference>
<dbReference type="RefSeq" id="XP_036535028.1">
    <property type="nucleotide sequence ID" value="XM_036687966.1"/>
</dbReference>
<sequence length="365" mass="40946">MSLCKFSICSSPRCVTTPNNPPSTISTTTRHKHRNPFINNNAAPMAPKNYLECSPRKRYGQPSTGARFTGQVPTAEQLLQSLIRRRHISAYIAFIRPEISHMIREYGRVAIQTVCQELYAIGARAAPSPWFDLMCDRTTWKLCFDPLGDDAPEWPWAHIKFPSVLAEGEQPESVYVDYCQSRIEQDAEMARMNQQLKAQADAAAAARAADPTCKFIVTSPAPLQNIDEPVRVDTDFDIRNALWNLTISKPFDECNAAGPFEVEPKVPLEWYVAKDLAAINGLLPPCIAVKMNAMNRRVFVTIVESAEVNPAVPVRDVLLDVWELLRSWAVMTNGRGEGEMKTLLQHFLAVKAQRETLRGPLLPQQ</sequence>
<gene>
    <name evidence="2" type="ORF">FSUBG_9451</name>
</gene>
<evidence type="ECO:0000313" key="3">
    <source>
        <dbReference type="Proteomes" id="UP000547976"/>
    </source>
</evidence>
<dbReference type="EMBL" id="JAAOAV010000147">
    <property type="protein sequence ID" value="KAF5594349.1"/>
    <property type="molecule type" value="Genomic_DNA"/>
</dbReference>
<dbReference type="AlphaFoldDB" id="A0A8H5UQY9"/>
<proteinExistence type="predicted"/>
<keyword evidence="3" id="KW-1185">Reference proteome</keyword>
<protein>
    <submittedName>
        <fullName evidence="2">Uncharacterized protein</fullName>
    </submittedName>
</protein>
<reference evidence="2 3" key="1">
    <citation type="submission" date="2020-05" db="EMBL/GenBank/DDBJ databases">
        <title>Identification and distribution of gene clusters putatively required for synthesis of sphingolipid metabolism inhibitors in phylogenetically diverse species of the filamentous fungus Fusarium.</title>
        <authorList>
            <person name="Kim H.-S."/>
            <person name="Busman M."/>
            <person name="Brown D.W."/>
            <person name="Divon H."/>
            <person name="Uhlig S."/>
            <person name="Proctor R.H."/>
        </authorList>
    </citation>
    <scope>NUCLEOTIDE SEQUENCE [LARGE SCALE GENOMIC DNA]</scope>
    <source>
        <strain evidence="2 3">NRRL 66333</strain>
    </source>
</reference>
<evidence type="ECO:0000256" key="1">
    <source>
        <dbReference type="SAM" id="MobiDB-lite"/>
    </source>
</evidence>
<evidence type="ECO:0000313" key="2">
    <source>
        <dbReference type="EMBL" id="KAF5594349.1"/>
    </source>
</evidence>